<evidence type="ECO:0000313" key="1">
    <source>
        <dbReference type="EMBL" id="KAF9514373.1"/>
    </source>
</evidence>
<proteinExistence type="predicted"/>
<dbReference type="OrthoDB" id="3324039at2759"/>
<dbReference type="EMBL" id="MU128961">
    <property type="protein sequence ID" value="KAF9514373.1"/>
    <property type="molecule type" value="Genomic_DNA"/>
</dbReference>
<gene>
    <name evidence="1" type="ORF">BS47DRAFT_879658</name>
</gene>
<name>A0A9P6DX91_9AGAM</name>
<sequence>MGHKAMTGENVSSYYSNLVQSSNLSFRYSVYPHIPIVQMKWFLKTGKIAKGVSLAILGLLRSVLDVIPVPGAKAGIDILLDVVEGIDETSQNSSTLRELEHHIRCLTDLLEPLTKMDRNNLSSALEDDVLRLKI</sequence>
<organism evidence="1 2">
    <name type="scientific">Hydnum rufescens UP504</name>
    <dbReference type="NCBI Taxonomy" id="1448309"/>
    <lineage>
        <taxon>Eukaryota</taxon>
        <taxon>Fungi</taxon>
        <taxon>Dikarya</taxon>
        <taxon>Basidiomycota</taxon>
        <taxon>Agaricomycotina</taxon>
        <taxon>Agaricomycetes</taxon>
        <taxon>Cantharellales</taxon>
        <taxon>Hydnaceae</taxon>
        <taxon>Hydnum</taxon>
    </lineage>
</organism>
<dbReference type="AlphaFoldDB" id="A0A9P6DX91"/>
<reference evidence="1" key="1">
    <citation type="journal article" date="2020" name="Nat. Commun.">
        <title>Large-scale genome sequencing of mycorrhizal fungi provides insights into the early evolution of symbiotic traits.</title>
        <authorList>
            <person name="Miyauchi S."/>
            <person name="Kiss E."/>
            <person name="Kuo A."/>
            <person name="Drula E."/>
            <person name="Kohler A."/>
            <person name="Sanchez-Garcia M."/>
            <person name="Morin E."/>
            <person name="Andreopoulos B."/>
            <person name="Barry K.W."/>
            <person name="Bonito G."/>
            <person name="Buee M."/>
            <person name="Carver A."/>
            <person name="Chen C."/>
            <person name="Cichocki N."/>
            <person name="Clum A."/>
            <person name="Culley D."/>
            <person name="Crous P.W."/>
            <person name="Fauchery L."/>
            <person name="Girlanda M."/>
            <person name="Hayes R.D."/>
            <person name="Keri Z."/>
            <person name="LaButti K."/>
            <person name="Lipzen A."/>
            <person name="Lombard V."/>
            <person name="Magnuson J."/>
            <person name="Maillard F."/>
            <person name="Murat C."/>
            <person name="Nolan M."/>
            <person name="Ohm R.A."/>
            <person name="Pangilinan J."/>
            <person name="Pereira M.F."/>
            <person name="Perotto S."/>
            <person name="Peter M."/>
            <person name="Pfister S."/>
            <person name="Riley R."/>
            <person name="Sitrit Y."/>
            <person name="Stielow J.B."/>
            <person name="Szollosi G."/>
            <person name="Zifcakova L."/>
            <person name="Stursova M."/>
            <person name="Spatafora J.W."/>
            <person name="Tedersoo L."/>
            <person name="Vaario L.M."/>
            <person name="Yamada A."/>
            <person name="Yan M."/>
            <person name="Wang P."/>
            <person name="Xu J."/>
            <person name="Bruns T."/>
            <person name="Baldrian P."/>
            <person name="Vilgalys R."/>
            <person name="Dunand C."/>
            <person name="Henrissat B."/>
            <person name="Grigoriev I.V."/>
            <person name="Hibbett D."/>
            <person name="Nagy L.G."/>
            <person name="Martin F.M."/>
        </authorList>
    </citation>
    <scope>NUCLEOTIDE SEQUENCE</scope>
    <source>
        <strain evidence="1">UP504</strain>
    </source>
</reference>
<protein>
    <submittedName>
        <fullName evidence="1">Uncharacterized protein</fullName>
    </submittedName>
</protein>
<accession>A0A9P6DX91</accession>
<evidence type="ECO:0000313" key="2">
    <source>
        <dbReference type="Proteomes" id="UP000886523"/>
    </source>
</evidence>
<dbReference type="Proteomes" id="UP000886523">
    <property type="component" value="Unassembled WGS sequence"/>
</dbReference>
<comment type="caution">
    <text evidence="1">The sequence shown here is derived from an EMBL/GenBank/DDBJ whole genome shotgun (WGS) entry which is preliminary data.</text>
</comment>
<keyword evidence="2" id="KW-1185">Reference proteome</keyword>